<organism evidence="2 3">
    <name type="scientific">Pseudomonas syringae pv. viburni</name>
    <dbReference type="NCBI Taxonomy" id="251703"/>
    <lineage>
        <taxon>Bacteria</taxon>
        <taxon>Pseudomonadati</taxon>
        <taxon>Pseudomonadota</taxon>
        <taxon>Gammaproteobacteria</taxon>
        <taxon>Pseudomonadales</taxon>
        <taxon>Pseudomonadaceae</taxon>
        <taxon>Pseudomonas</taxon>
    </lineage>
</organism>
<dbReference type="GO" id="GO:0008236">
    <property type="term" value="F:serine-type peptidase activity"/>
    <property type="evidence" value="ECO:0007669"/>
    <property type="project" value="InterPro"/>
</dbReference>
<name>A0A0Q0FS38_9PSED</name>
<dbReference type="InterPro" id="IPR050585">
    <property type="entry name" value="Xaa-Pro_dipeptidyl-ppase/CocE"/>
</dbReference>
<dbReference type="Pfam" id="PF00326">
    <property type="entry name" value="Peptidase_S9"/>
    <property type="match status" value="1"/>
</dbReference>
<comment type="caution">
    <text evidence="2">The sequence shown here is derived from an EMBL/GenBank/DDBJ whole genome shotgun (WGS) entry which is preliminary data.</text>
</comment>
<feature type="domain" description="Peptidase S9 prolyl oligopeptidase catalytic" evidence="1">
    <location>
        <begin position="296"/>
        <end position="501"/>
    </location>
</feature>
<sequence length="504" mass="54831">MPVALTQGDKRYGGVFFSNGQVLAVEEDHNTHRLVAINLADGQRVLLAEGADFYASPIVSANGKRLAWIEWQRPHQPWTRSRLMCAAKQDDGQWGAAVCIAGDGAEESLQQPRFDAQSRLYCLTDRGGFWQPWGETPSGFAALAAAPADHASAPWQLGSCTWLPINDGYLASWSQDGSGVLGLCQADGSTEDFSVGYSRFRSLAVDEEFVYCIAASAVSTAAVLAISRADHSVHVLAGGGSPLPAELISRPQALCYPSGGAEAYGYFYPAMTGAQKPPLVVFIHGGPTSACYPVLDPRIQYWTHRGFAVADLNYRGSSGYGRAYRQGLHLTWGVADVQDACAVVAHLAERGLIDQQQAFIRGGSAGGYTTLCALAFEDVFRAGASLYGVSDPVALAKATHKFEGDYLDWLIGDPVKDIERYEARTPLLHADRISVPVIFFQGELDAVVVPDQTRAMLKALQDNGIKAEGHFYPDEHHVFRKTHNQADALEKEWRFYRDVLDQAV</sequence>
<dbReference type="AlphaFoldDB" id="A0A0Q0FS38"/>
<proteinExistence type="predicted"/>
<dbReference type="SUPFAM" id="SSF69322">
    <property type="entry name" value="Tricorn protease domain 2"/>
    <property type="match status" value="1"/>
</dbReference>
<dbReference type="Proteomes" id="UP000050317">
    <property type="component" value="Unassembled WGS sequence"/>
</dbReference>
<dbReference type="SUPFAM" id="SSF53474">
    <property type="entry name" value="alpha/beta-Hydrolases"/>
    <property type="match status" value="1"/>
</dbReference>
<dbReference type="PATRIC" id="fig|251703.9.peg.1800"/>
<dbReference type="InterPro" id="IPR029058">
    <property type="entry name" value="AB_hydrolase_fold"/>
</dbReference>
<dbReference type="GO" id="GO:0006508">
    <property type="term" value="P:proteolysis"/>
    <property type="evidence" value="ECO:0007669"/>
    <property type="project" value="InterPro"/>
</dbReference>
<accession>A0A0Q0FS38</accession>
<reference evidence="2 3" key="1">
    <citation type="submission" date="2015-09" db="EMBL/GenBank/DDBJ databases">
        <title>Genome announcement of multiple Pseudomonas syringae strains.</title>
        <authorList>
            <person name="Thakur S."/>
            <person name="Wang P.W."/>
            <person name="Gong Y."/>
            <person name="Weir B.S."/>
            <person name="Guttman D.S."/>
        </authorList>
    </citation>
    <scope>NUCLEOTIDE SEQUENCE [LARGE SCALE GENOMIC DNA]</scope>
    <source>
        <strain evidence="2 3">ICMP3963</strain>
    </source>
</reference>
<dbReference type="Gene3D" id="3.40.50.1820">
    <property type="entry name" value="alpha/beta hydrolase"/>
    <property type="match status" value="1"/>
</dbReference>
<evidence type="ECO:0000313" key="2">
    <source>
        <dbReference type="EMBL" id="KPZ26868.1"/>
    </source>
</evidence>
<gene>
    <name evidence="2" type="ORF">ALO40_01308</name>
</gene>
<dbReference type="PANTHER" id="PTHR43056:SF5">
    <property type="entry name" value="PEPTIDASE S9 PROLYL OLIGOPEPTIDASE CATALYTIC DOMAIN-CONTAINING PROTEIN"/>
    <property type="match status" value="1"/>
</dbReference>
<evidence type="ECO:0000259" key="1">
    <source>
        <dbReference type="Pfam" id="PF00326"/>
    </source>
</evidence>
<dbReference type="InterPro" id="IPR001375">
    <property type="entry name" value="Peptidase_S9_cat"/>
</dbReference>
<dbReference type="EMBL" id="LJRR01000008">
    <property type="protein sequence ID" value="KPZ26868.1"/>
    <property type="molecule type" value="Genomic_DNA"/>
</dbReference>
<evidence type="ECO:0000313" key="3">
    <source>
        <dbReference type="Proteomes" id="UP000050317"/>
    </source>
</evidence>
<protein>
    <recommendedName>
        <fullName evidence="1">Peptidase S9 prolyl oligopeptidase catalytic domain-containing protein</fullName>
    </recommendedName>
</protein>
<dbReference type="PANTHER" id="PTHR43056">
    <property type="entry name" value="PEPTIDASE S9 PROLYL OLIGOPEPTIDASE"/>
    <property type="match status" value="1"/>
</dbReference>